<dbReference type="InterPro" id="IPR029208">
    <property type="entry name" value="COX14"/>
</dbReference>
<sequence>MTSRIATRVADIAQRVTVSALFGLTIYGMVGMVEQHRATMRAADEAWKKHQAEEAAKQKLQDDPLLEGFVDPPPQRPS</sequence>
<comment type="subcellular location">
    <subcellularLocation>
        <location evidence="1">Membrane</location>
        <topology evidence="1">Single-pass membrane protein</topology>
    </subcellularLocation>
</comment>
<evidence type="ECO:0000256" key="5">
    <source>
        <dbReference type="SAM" id="MobiDB-lite"/>
    </source>
</evidence>
<evidence type="ECO:0000256" key="2">
    <source>
        <dbReference type="ARBA" id="ARBA00022692"/>
    </source>
</evidence>
<accession>A0A061AH44</accession>
<protein>
    <submittedName>
        <fullName evidence="7">RHTO0S02e08284g1_1</fullName>
    </submittedName>
</protein>
<evidence type="ECO:0000256" key="1">
    <source>
        <dbReference type="ARBA" id="ARBA00004167"/>
    </source>
</evidence>
<dbReference type="GO" id="GO:0016020">
    <property type="term" value="C:membrane"/>
    <property type="evidence" value="ECO:0007669"/>
    <property type="project" value="UniProtKB-SubCell"/>
</dbReference>
<feature type="compositionally biased region" description="Basic and acidic residues" evidence="5">
    <location>
        <begin position="44"/>
        <end position="62"/>
    </location>
</feature>
<feature type="transmembrane region" description="Helical" evidence="6">
    <location>
        <begin position="12"/>
        <end position="33"/>
    </location>
</feature>
<evidence type="ECO:0000256" key="6">
    <source>
        <dbReference type="SAM" id="Phobius"/>
    </source>
</evidence>
<keyword evidence="4 6" id="KW-0472">Membrane</keyword>
<dbReference type="EMBL" id="LK052937">
    <property type="protein sequence ID" value="CDR36898.1"/>
    <property type="molecule type" value="Genomic_DNA"/>
</dbReference>
<dbReference type="OrthoDB" id="7961613at2759"/>
<reference evidence="7" key="1">
    <citation type="journal article" date="2014" name="Genome Announc.">
        <title>Draft genome sequence of Rhodosporidium toruloides CECT1137, an oleaginous yeast of biotechnological interest.</title>
        <authorList>
            <person name="Morin N."/>
            <person name="Calcas X."/>
            <person name="Devillers H."/>
            <person name="Durrens P."/>
            <person name="Sherman D.J."/>
            <person name="Nicaud J.-M."/>
            <person name="Neuveglise C."/>
        </authorList>
    </citation>
    <scope>NUCLEOTIDE SEQUENCE</scope>
    <source>
        <strain evidence="7">CECT1137</strain>
    </source>
</reference>
<evidence type="ECO:0000256" key="3">
    <source>
        <dbReference type="ARBA" id="ARBA00022989"/>
    </source>
</evidence>
<evidence type="ECO:0000256" key="4">
    <source>
        <dbReference type="ARBA" id="ARBA00023136"/>
    </source>
</evidence>
<organism evidence="7">
    <name type="scientific">Rhodotorula toruloides</name>
    <name type="common">Yeast</name>
    <name type="synonym">Rhodosporidium toruloides</name>
    <dbReference type="NCBI Taxonomy" id="5286"/>
    <lineage>
        <taxon>Eukaryota</taxon>
        <taxon>Fungi</taxon>
        <taxon>Dikarya</taxon>
        <taxon>Basidiomycota</taxon>
        <taxon>Pucciniomycotina</taxon>
        <taxon>Microbotryomycetes</taxon>
        <taxon>Sporidiobolales</taxon>
        <taxon>Sporidiobolaceae</taxon>
        <taxon>Rhodotorula</taxon>
    </lineage>
</organism>
<gene>
    <name evidence="7" type="ORF">RHTO0S_02e08284g</name>
</gene>
<name>A0A061AH44_RHOTO</name>
<dbReference type="AlphaFoldDB" id="A0A061AH44"/>
<evidence type="ECO:0000313" key="7">
    <source>
        <dbReference type="EMBL" id="CDR36898.1"/>
    </source>
</evidence>
<feature type="region of interest" description="Disordered" evidence="5">
    <location>
        <begin position="44"/>
        <end position="78"/>
    </location>
</feature>
<proteinExistence type="predicted"/>
<dbReference type="Pfam" id="PF14880">
    <property type="entry name" value="COX14"/>
    <property type="match status" value="1"/>
</dbReference>
<keyword evidence="3 6" id="KW-1133">Transmembrane helix</keyword>
<keyword evidence="2 6" id="KW-0812">Transmembrane</keyword>